<dbReference type="PANTHER" id="PTHR16222">
    <property type="entry name" value="ADP-RIBOSYLGLYCOHYDROLASE"/>
    <property type="match status" value="1"/>
</dbReference>
<feature type="binding site" evidence="3">
    <location>
        <position position="289"/>
    </location>
    <ligand>
        <name>Mg(2+)</name>
        <dbReference type="ChEBI" id="CHEBI:18420"/>
        <label>1</label>
    </ligand>
</feature>
<accession>A0A9D1JSN9</accession>
<dbReference type="AlphaFoldDB" id="A0A9D1JSN9"/>
<feature type="binding site" evidence="3">
    <location>
        <position position="60"/>
    </location>
    <ligand>
        <name>Mg(2+)</name>
        <dbReference type="ChEBI" id="CHEBI:18420"/>
        <label>1</label>
    </ligand>
</feature>
<comment type="caution">
    <text evidence="4">The sequence shown here is derived from an EMBL/GenBank/DDBJ whole genome shotgun (WGS) entry which is preliminary data.</text>
</comment>
<dbReference type="Proteomes" id="UP000886741">
    <property type="component" value="Unassembled WGS sequence"/>
</dbReference>
<comment type="similarity">
    <text evidence="1">Belongs to the ADP-ribosylglycohydrolase family.</text>
</comment>
<evidence type="ECO:0000256" key="2">
    <source>
        <dbReference type="ARBA" id="ARBA00022801"/>
    </source>
</evidence>
<dbReference type="PANTHER" id="PTHR16222:SF24">
    <property type="entry name" value="ADP-RIBOSYLHYDROLASE ARH3"/>
    <property type="match status" value="1"/>
</dbReference>
<reference evidence="4" key="2">
    <citation type="journal article" date="2021" name="PeerJ">
        <title>Extensive microbial diversity within the chicken gut microbiome revealed by metagenomics and culture.</title>
        <authorList>
            <person name="Gilroy R."/>
            <person name="Ravi A."/>
            <person name="Getino M."/>
            <person name="Pursley I."/>
            <person name="Horton D.L."/>
            <person name="Alikhan N.F."/>
            <person name="Baker D."/>
            <person name="Gharbi K."/>
            <person name="Hall N."/>
            <person name="Watson M."/>
            <person name="Adriaenssens E.M."/>
            <person name="Foster-Nyarko E."/>
            <person name="Jarju S."/>
            <person name="Secka A."/>
            <person name="Antonio M."/>
            <person name="Oren A."/>
            <person name="Chaudhuri R.R."/>
            <person name="La Ragione R."/>
            <person name="Hildebrand F."/>
            <person name="Pallen M.J."/>
        </authorList>
    </citation>
    <scope>NUCLEOTIDE SEQUENCE</scope>
    <source>
        <strain evidence="4">ChiBcec16-1751</strain>
    </source>
</reference>
<dbReference type="EMBL" id="DVJJ01000052">
    <property type="protein sequence ID" value="HIS64386.1"/>
    <property type="molecule type" value="Genomic_DNA"/>
</dbReference>
<sequence length="337" mass="34870">MYNKVLGSLLGAAVGDAMGAATETRNRKQIAELFGGYVTEFKTPPMDTFARGSRAGEITDDFSVAYITLQEAVAAGKLDKPVAREALLKWAAIPKYFDRFAGPTTRASVALLQGNVPPADVFVPVNDNEKATNGAAMKAAPIALLAHGDVDQAIQLAITAAKLTHNNNIALSGAAAVAAATAAAMGENADLFDVVRASIYGARRGDEIGRSVGNLVAGASMETRIRWAVSIALNAPDLDTAIDELADYIGSGLMAVEAVPAAIGLCVAAKGKTVDGICAAVNIGNDTDTVATMVGGILGALNGVDSMPQDYLTVIERENTLGLEDLARKIVEFPNHG</sequence>
<evidence type="ECO:0000256" key="1">
    <source>
        <dbReference type="ARBA" id="ARBA00010702"/>
    </source>
</evidence>
<organism evidence="4 5">
    <name type="scientific">Candidatus Avoscillospira avistercoris</name>
    <dbReference type="NCBI Taxonomy" id="2840707"/>
    <lineage>
        <taxon>Bacteria</taxon>
        <taxon>Bacillati</taxon>
        <taxon>Bacillota</taxon>
        <taxon>Clostridia</taxon>
        <taxon>Eubacteriales</taxon>
        <taxon>Oscillospiraceae</taxon>
        <taxon>Oscillospiraceae incertae sedis</taxon>
        <taxon>Candidatus Avoscillospira</taxon>
    </lineage>
</organism>
<keyword evidence="3" id="KW-0479">Metal-binding</keyword>
<evidence type="ECO:0000256" key="3">
    <source>
        <dbReference type="PIRSR" id="PIRSR605502-1"/>
    </source>
</evidence>
<feature type="binding site" evidence="3">
    <location>
        <position position="61"/>
    </location>
    <ligand>
        <name>Mg(2+)</name>
        <dbReference type="ChEBI" id="CHEBI:18420"/>
        <label>1</label>
    </ligand>
</feature>
<keyword evidence="3" id="KW-0460">Magnesium</keyword>
<dbReference type="InterPro" id="IPR036705">
    <property type="entry name" value="Ribosyl_crysJ1_sf"/>
</dbReference>
<gene>
    <name evidence="4" type="ORF">IAA83_03320</name>
</gene>
<proteinExistence type="inferred from homology"/>
<evidence type="ECO:0000313" key="4">
    <source>
        <dbReference type="EMBL" id="HIS64386.1"/>
    </source>
</evidence>
<dbReference type="InterPro" id="IPR005502">
    <property type="entry name" value="Ribosyl_crysJ1"/>
</dbReference>
<dbReference type="SUPFAM" id="SSF101478">
    <property type="entry name" value="ADP-ribosylglycohydrolase"/>
    <property type="match status" value="1"/>
</dbReference>
<dbReference type="Gene3D" id="1.10.4080.10">
    <property type="entry name" value="ADP-ribosylation/Crystallin J1"/>
    <property type="match status" value="1"/>
</dbReference>
<dbReference type="InterPro" id="IPR050792">
    <property type="entry name" value="ADP-ribosylglycohydrolase"/>
</dbReference>
<feature type="binding site" evidence="3">
    <location>
        <position position="288"/>
    </location>
    <ligand>
        <name>Mg(2+)</name>
        <dbReference type="ChEBI" id="CHEBI:18420"/>
        <label>1</label>
    </ligand>
</feature>
<dbReference type="Pfam" id="PF03747">
    <property type="entry name" value="ADP_ribosyl_GH"/>
    <property type="match status" value="1"/>
</dbReference>
<protein>
    <submittedName>
        <fullName evidence="4">ADP-ribosylglycohydrolase family protein</fullName>
    </submittedName>
</protein>
<reference evidence="4" key="1">
    <citation type="submission" date="2020-10" db="EMBL/GenBank/DDBJ databases">
        <authorList>
            <person name="Gilroy R."/>
        </authorList>
    </citation>
    <scope>NUCLEOTIDE SEQUENCE</scope>
    <source>
        <strain evidence="4">ChiBcec16-1751</strain>
    </source>
</reference>
<feature type="binding site" evidence="3">
    <location>
        <position position="59"/>
    </location>
    <ligand>
        <name>Mg(2+)</name>
        <dbReference type="ChEBI" id="CHEBI:18420"/>
        <label>1</label>
    </ligand>
</feature>
<name>A0A9D1JSN9_9FIRM</name>
<dbReference type="GO" id="GO:0016787">
    <property type="term" value="F:hydrolase activity"/>
    <property type="evidence" value="ECO:0007669"/>
    <property type="project" value="UniProtKB-KW"/>
</dbReference>
<feature type="binding site" evidence="3">
    <location>
        <position position="286"/>
    </location>
    <ligand>
        <name>Mg(2+)</name>
        <dbReference type="ChEBI" id="CHEBI:18420"/>
        <label>1</label>
    </ligand>
</feature>
<evidence type="ECO:0000313" key="5">
    <source>
        <dbReference type="Proteomes" id="UP000886741"/>
    </source>
</evidence>
<dbReference type="GO" id="GO:0046872">
    <property type="term" value="F:metal ion binding"/>
    <property type="evidence" value="ECO:0007669"/>
    <property type="project" value="UniProtKB-KW"/>
</dbReference>
<keyword evidence="2" id="KW-0378">Hydrolase</keyword>
<comment type="cofactor">
    <cofactor evidence="3">
        <name>Mg(2+)</name>
        <dbReference type="ChEBI" id="CHEBI:18420"/>
    </cofactor>
    <text evidence="3">Binds 2 magnesium ions per subunit.</text>
</comment>